<dbReference type="Gene3D" id="3.30.420.40">
    <property type="match status" value="2"/>
</dbReference>
<feature type="site" description="Transition state stabilizer" evidence="9">
    <location>
        <position position="182"/>
    </location>
</feature>
<dbReference type="PIRSF" id="PIRSF000722">
    <property type="entry name" value="Acetate_prop_kin"/>
    <property type="match status" value="1"/>
</dbReference>
<feature type="active site" description="Proton donor/acceptor" evidence="9">
    <location>
        <position position="151"/>
    </location>
</feature>
<comment type="catalytic activity">
    <reaction evidence="9">
        <text>acetate + ATP = acetyl phosphate + ADP</text>
        <dbReference type="Rhea" id="RHEA:11352"/>
        <dbReference type="ChEBI" id="CHEBI:22191"/>
        <dbReference type="ChEBI" id="CHEBI:30089"/>
        <dbReference type="ChEBI" id="CHEBI:30616"/>
        <dbReference type="ChEBI" id="CHEBI:456216"/>
        <dbReference type="EC" id="2.7.2.1"/>
    </reaction>
</comment>
<evidence type="ECO:0000256" key="5">
    <source>
        <dbReference type="ARBA" id="ARBA00022741"/>
    </source>
</evidence>
<evidence type="ECO:0000256" key="7">
    <source>
        <dbReference type="ARBA" id="ARBA00022840"/>
    </source>
</evidence>
<accession>A0ABW0P722</accession>
<keyword evidence="4 9" id="KW-0479">Metal-binding</keyword>
<dbReference type="InterPro" id="IPR000890">
    <property type="entry name" value="Aliphatic_acid_kin_short-chain"/>
</dbReference>
<dbReference type="InterPro" id="IPR043129">
    <property type="entry name" value="ATPase_NBD"/>
</dbReference>
<dbReference type="HAMAP" id="MF_00020">
    <property type="entry name" value="Acetate_kinase"/>
    <property type="match status" value="1"/>
</dbReference>
<dbReference type="InterPro" id="IPR004372">
    <property type="entry name" value="Ac/propionate_kinase"/>
</dbReference>
<feature type="binding site" evidence="9">
    <location>
        <begin position="285"/>
        <end position="287"/>
    </location>
    <ligand>
        <name>ATP</name>
        <dbReference type="ChEBI" id="CHEBI:30616"/>
    </ligand>
</feature>
<dbReference type="SUPFAM" id="SSF53067">
    <property type="entry name" value="Actin-like ATPase domain"/>
    <property type="match status" value="2"/>
</dbReference>
<protein>
    <recommendedName>
        <fullName evidence="9">Acetate kinase</fullName>
        <ecNumber evidence="9">2.7.2.1</ecNumber>
    </recommendedName>
    <alternativeName>
        <fullName evidence="9">Acetokinase</fullName>
    </alternativeName>
</protein>
<dbReference type="RefSeq" id="WP_066733978.1">
    <property type="nucleotide sequence ID" value="NZ_JBHSLU010000079.1"/>
</dbReference>
<dbReference type="PROSITE" id="PS01075">
    <property type="entry name" value="ACETATE_KINASE_1"/>
    <property type="match status" value="1"/>
</dbReference>
<dbReference type="PRINTS" id="PR00471">
    <property type="entry name" value="ACETATEKNASE"/>
</dbReference>
<comment type="pathway">
    <text evidence="9">Metabolic intermediate biosynthesis; acetyl-CoA biosynthesis; acetyl-CoA from acetate: step 1/2.</text>
</comment>
<comment type="function">
    <text evidence="9">Catalyzes the formation of acetyl phosphate from acetate and ATP. Can also catalyze the reverse reaction.</text>
</comment>
<keyword evidence="8 9" id="KW-0460">Magnesium</keyword>
<feature type="binding site" evidence="9">
    <location>
        <position position="13"/>
    </location>
    <ligand>
        <name>Mg(2+)</name>
        <dbReference type="ChEBI" id="CHEBI:18420"/>
    </ligand>
</feature>
<dbReference type="PANTHER" id="PTHR21060:SF21">
    <property type="entry name" value="ACETATE KINASE"/>
    <property type="match status" value="1"/>
</dbReference>
<keyword evidence="6 9" id="KW-0418">Kinase</keyword>
<comment type="caution">
    <text evidence="9">Lacks conserved residue(s) required for the propagation of feature annotation.</text>
</comment>
<dbReference type="EC" id="2.7.2.1" evidence="9"/>
<dbReference type="PROSITE" id="PS01076">
    <property type="entry name" value="ACETATE_KINASE_2"/>
    <property type="match status" value="1"/>
</dbReference>
<dbReference type="PANTHER" id="PTHR21060">
    <property type="entry name" value="ACETATE KINASE"/>
    <property type="match status" value="1"/>
</dbReference>
<evidence type="ECO:0000256" key="2">
    <source>
        <dbReference type="ARBA" id="ARBA00022490"/>
    </source>
</evidence>
<evidence type="ECO:0000256" key="8">
    <source>
        <dbReference type="ARBA" id="ARBA00022842"/>
    </source>
</evidence>
<evidence type="ECO:0000256" key="4">
    <source>
        <dbReference type="ARBA" id="ARBA00022723"/>
    </source>
</evidence>
<organism evidence="11 12">
    <name type="scientific">Bosea massiliensis</name>
    <dbReference type="NCBI Taxonomy" id="151419"/>
    <lineage>
        <taxon>Bacteria</taxon>
        <taxon>Pseudomonadati</taxon>
        <taxon>Pseudomonadota</taxon>
        <taxon>Alphaproteobacteria</taxon>
        <taxon>Hyphomicrobiales</taxon>
        <taxon>Boseaceae</taxon>
        <taxon>Bosea</taxon>
    </lineage>
</organism>
<dbReference type="EMBL" id="JBHSLU010000079">
    <property type="protein sequence ID" value="MFC5507958.1"/>
    <property type="molecule type" value="Genomic_DNA"/>
</dbReference>
<proteinExistence type="inferred from homology"/>
<reference evidence="12" key="1">
    <citation type="journal article" date="2019" name="Int. J. Syst. Evol. Microbiol.">
        <title>The Global Catalogue of Microorganisms (GCM) 10K type strain sequencing project: providing services to taxonomists for standard genome sequencing and annotation.</title>
        <authorList>
            <consortium name="The Broad Institute Genomics Platform"/>
            <consortium name="The Broad Institute Genome Sequencing Center for Infectious Disease"/>
            <person name="Wu L."/>
            <person name="Ma J."/>
        </authorList>
    </citation>
    <scope>NUCLEOTIDE SEQUENCE [LARGE SCALE GENOMIC DNA]</scope>
    <source>
        <strain evidence="12">CCUG 43117</strain>
    </source>
</reference>
<dbReference type="InterPro" id="IPR023865">
    <property type="entry name" value="Aliphatic_acid_kinase_CS"/>
</dbReference>
<evidence type="ECO:0000313" key="12">
    <source>
        <dbReference type="Proteomes" id="UP001596060"/>
    </source>
</evidence>
<dbReference type="Pfam" id="PF00871">
    <property type="entry name" value="Acetate_kinase"/>
    <property type="match status" value="1"/>
</dbReference>
<dbReference type="NCBIfam" id="TIGR00016">
    <property type="entry name" value="ackA"/>
    <property type="match status" value="1"/>
</dbReference>
<comment type="similarity">
    <text evidence="1 9 10">Belongs to the acetokinase family.</text>
</comment>
<keyword evidence="5 9" id="KW-0547">Nucleotide-binding</keyword>
<evidence type="ECO:0000256" key="6">
    <source>
        <dbReference type="ARBA" id="ARBA00022777"/>
    </source>
</evidence>
<evidence type="ECO:0000256" key="9">
    <source>
        <dbReference type="HAMAP-Rule" id="MF_00020"/>
    </source>
</evidence>
<feature type="binding site" evidence="9">
    <location>
        <position position="381"/>
    </location>
    <ligand>
        <name>Mg(2+)</name>
        <dbReference type="ChEBI" id="CHEBI:18420"/>
    </ligand>
</feature>
<feature type="binding site" evidence="9">
    <location>
        <begin position="209"/>
        <end position="213"/>
    </location>
    <ligand>
        <name>ATP</name>
        <dbReference type="ChEBI" id="CHEBI:30616"/>
    </ligand>
</feature>
<evidence type="ECO:0000256" key="3">
    <source>
        <dbReference type="ARBA" id="ARBA00022679"/>
    </source>
</evidence>
<evidence type="ECO:0000256" key="1">
    <source>
        <dbReference type="ARBA" id="ARBA00008748"/>
    </source>
</evidence>
<gene>
    <name evidence="9" type="primary">ackA</name>
    <name evidence="11" type="ORF">ACFPN9_22205</name>
</gene>
<feature type="binding site" evidence="9">
    <location>
        <position position="20"/>
    </location>
    <ligand>
        <name>ATP</name>
        <dbReference type="ChEBI" id="CHEBI:30616"/>
    </ligand>
</feature>
<keyword evidence="2 9" id="KW-0963">Cytoplasm</keyword>
<dbReference type="GO" id="GO:0016301">
    <property type="term" value="F:kinase activity"/>
    <property type="evidence" value="ECO:0007669"/>
    <property type="project" value="UniProtKB-KW"/>
</dbReference>
<comment type="cofactor">
    <cofactor evidence="9">
        <name>Mg(2+)</name>
        <dbReference type="ChEBI" id="CHEBI:18420"/>
    </cofactor>
    <cofactor evidence="9">
        <name>Mn(2+)</name>
        <dbReference type="ChEBI" id="CHEBI:29035"/>
    </cofactor>
    <text evidence="9">Mg(2+). Can also accept Mn(2+).</text>
</comment>
<feature type="binding site" evidence="9">
    <location>
        <position position="94"/>
    </location>
    <ligand>
        <name>substrate</name>
    </ligand>
</feature>
<evidence type="ECO:0000256" key="10">
    <source>
        <dbReference type="RuleBase" id="RU003835"/>
    </source>
</evidence>
<comment type="caution">
    <text evidence="11">The sequence shown here is derived from an EMBL/GenBank/DDBJ whole genome shotgun (WGS) entry which is preliminary data.</text>
</comment>
<comment type="subcellular location">
    <subcellularLocation>
        <location evidence="9">Cytoplasm</location>
    </subcellularLocation>
</comment>
<keyword evidence="7 9" id="KW-0067">ATP-binding</keyword>
<name>A0ABW0P722_9HYPH</name>
<comment type="subunit">
    <text evidence="9">Homodimer.</text>
</comment>
<feature type="site" description="Transition state stabilizer" evidence="9">
    <location>
        <position position="242"/>
    </location>
</feature>
<sequence length="404" mass="42941">MGVAAGDAILVVNSGSSSVKFALFGTADHLPRLGSGVAERIGSPQARLTVRGNGSALAEDAALPDHEAALELILAQAEDRLSGEGARLRAVGHRVVHGGPDCDCPLPVDAVLEERLARLVPLAPLHLPHNLAGIAAVRARRPELLQVACFDTAFHHSLPRTARLTGLPREFYDRGIRRYGFHGLSYEYVVQALGSFGEQAPRERTIIAHLGNGASMCAIRDGRSVETTMGFGTLAGLLMGTRCGDLDPGIVLYLMQHEGMEAAEIEELLYERSGLLGVSGGLSRDMRELVGSQRSEAQAAVELFCYRARLHVGSLTAALGGLDRLVFTGGIGANAPEIRARICNGLEYLGVVLDGERNRSGAPTVSQDGAAVPVHAFPTDEEVVIARHTVHVADRHCALQTVEQ</sequence>
<evidence type="ECO:0000313" key="11">
    <source>
        <dbReference type="EMBL" id="MFC5507958.1"/>
    </source>
</evidence>
<keyword evidence="3 9" id="KW-0808">Transferase</keyword>
<keyword evidence="12" id="KW-1185">Reference proteome</keyword>
<dbReference type="Proteomes" id="UP001596060">
    <property type="component" value="Unassembled WGS sequence"/>
</dbReference>